<feature type="region of interest" description="Disordered" evidence="2">
    <location>
        <begin position="1517"/>
        <end position="1539"/>
    </location>
</feature>
<keyword evidence="4" id="KW-1185">Reference proteome</keyword>
<feature type="compositionally biased region" description="Basic and acidic residues" evidence="2">
    <location>
        <begin position="3631"/>
        <end position="3641"/>
    </location>
</feature>
<dbReference type="EMBL" id="JAPFFF010000027">
    <property type="protein sequence ID" value="KAK8848184.1"/>
    <property type="molecule type" value="Genomic_DNA"/>
</dbReference>
<feature type="compositionally biased region" description="Basic and acidic residues" evidence="2">
    <location>
        <begin position="3406"/>
        <end position="3416"/>
    </location>
</feature>
<feature type="coiled-coil region" evidence="1">
    <location>
        <begin position="355"/>
        <end position="441"/>
    </location>
</feature>
<dbReference type="Proteomes" id="UP001470230">
    <property type="component" value="Unassembled WGS sequence"/>
</dbReference>
<sequence>MDFVDSPSSPSDSTRRSSKISDSSSNKSKDIFQSRKNSFLRSLKAALQNISNDQLIAQMFEDPNSTLYIPGRVVEIIQETLEDDRENLIMSLLQQNNEFKVDPIEFEHFVKTSKNIINSLSIELEKTKRFINYTFKREFVNNEIENARMQVNAFVTAALSGRYISNMNSESLQKQVNFISKKFFEIDLPNLRTKYENEIKIHVENEAQQQKMIASLTRQNEKLTKDSNFLAEKLNKKEKENELLKNKLNSLQEVQKQVSVAKNQIKTMQKEVDKKNKAIDFYVSEKSNEDSTSLNYSRLQSSYSLLKKKYEETEAENVKLRETITKKSLSQKENDHINTINQANLQMLKLKNASIPQLENELQKSLRHAKSLEITNIEIARRLDRSLKENRDLYKTIDQLRDEISGATTDRTNKAELRSEIELLNEELAAAKKQISDLDSNVFELSQYNQKLKREIDSKSSSLDQSMLDFSSQKSKFQNSLAESETKVSFLTSKLKEYESSIHFNMKQLRQKELQINELIQSKHEIEELANQLKMKLESRETEFQQASISCEQSSEAYLYAQAELKQKESIINKLLQADEISKQQKEQMSDKIEENNLTIQKLNGSIHELATEKDKMQTKIDERENKIDELNGKIKETDNKLIEKENLMSKLNSSNQSLRKTIKKLEINKNNNEQTISSLREKVAQDEKKINKHEESIQFLKSEIQKLQNEKKDLQKKISDDSIAFEARLNQTEKEKVLLTKKQTEAELKLNSSLEECKSLTEKLEKSLKDFDNLTKESAKNQKEASQTQANLNEKIEQLKQNNATLLGKFDNLLQQANEVVKIKRIHDIPGVLKKLKEKYDQLLIDDSKSRKILKISTEFESVPDTIQKIKDDRIRLLKFESKIRKTVGNFDSDFILQTITDCIELKNVVSTLFKQQTTPSEYHEIIQNTFLRLQQYEEREILLNSLFASKNKSINNEVAINDDESSVSNSGLNEEIKNIDNNSTINKELPTYVSTMQAMYRDSHHIIKKLCRLFEIRNQEEIPTRVSILLTQIQELKSILKIPSDADSTISSSSTNSPNKKERVNYEASVSKAAADMVDQLKEAQTELRTIHNLFEPSNDIFNFSNENENDADLPVNKKIENMQNENKKLRYILNSASQVISQKETTIDADQSEDESSLDLSSSLTKSPKKATNNNNNSLNKSKSSTKKSLIASPLRTSVYLASPLSRQPIDADFILKCQQMKQKIELLENQQKDIERVLPNIPNNFSRIRSLDETDNTNSNLVLIGSLPDRVKQMANRYETYYNQVNECQKIFKDANKSYVSINGNLPNAVSMILTRIEEFERQERMIKTILSESSAFTFSGNIQETISELIQKNLDLTLTFQQLNGIVFASKDDVKDDLVITVGRIVKERLEYQKMIDEYTEILSGKNISQKITFLLQNDSFLTKLKQLLECETNDDLFTKVKNNRVLLKKISALIPTSLNNNTSSKSRSKGGSKSDLLIIDESALLEKMSHFNELFDFRREIFDRFNSSVQSVQPSDSLNSSIELTSDSDSDNSLIASTHRKKINLRKSQNQTQKAPDSRNQFETDQELFTYIDDLFNEVHVNSKLKNELEAILPRSVEGSITEKVNQIVKQCLLYQRQYSTLKKLIPSEFHGSLSSKIEQLMMLLKKYQNQQTELNKIVNERSFSATETDTESVTDNDSVQLNESNQLVLKNDDSLVADVSQIKRKLDDVNKDLYVINQIVPEEFVAGSERERVILLVEEFNKQKLIIQSISSSLDKNTSSLVNSKSNTIEKEVEKAVSKNEDLLNEKIEALKLLDSTQSNQELLPLLKKTIQEKKESQAIITQLRKSFNCTDKEVIEKAQQLNKDSLLLRNICQEMSQTSESKLIKKLKELNENTRVLNVIESTIPEDLVPYNDTNSKAKNEIDMNSSRLNLLQAKIALLIESYKEKHDTINKLNLNGNLSDSVSQLMIEKEELVQALSAIQNVLSKSSIIDENADSNNDSIGSKQMIVSQVTNLVNSLQQTNSLIAQMNEKLGDLPGDINTKLNEVLRQNSVLQKMQSDLLSILPENLSGSLIERVSQLCSEFANLENQQVAISRNIPIEFSSTENGQSVCQKVDSLQQDYSVQRKAIQRIQKMLLQNQYLHRNCSTIESVADCVEEILNQNSSLIQLQKNINIKFGIFGTNKFAIENDNNESDNDTVTQLMTSIDETFNTIDQLKAENLELKENMNELQEIANHSNLTEFVKKSLKDQKTIKKIVDLLSQNNKNSNTKNNNAFSLVQETVFELDKLNQEQKEIVSILSDFNENQNSKKNKLTLNEDSPATQISILIKSLNEQEQLLNDIRQQIPKEIKGESTFLRFTNLLKKYNDQKDVINKASSHLDTGSKLELELIEEEEEENENIENNNNNSNTKSDDDKDSKALIHQIQLLTKSNQKLLKERETIIDSLPASFKQFEYPDSVLNLSSELQKSESFLSSISNSFKEAEDTKPSSPKPSKKSPQVYEKYQFIGINVFASLPSQVELALEERNDLLKMKSRLTQQLQNEDVFEEVDRLMNLDSQLKFVNEKIPKIFEGNGIEKRIQTLVNDFQRKSSLIDKLDDTLPGSGDMVKRIQSLRDESESAKRIISQLEHIMANELFEGKTLLEKVSNMAKRYQSINNSLNATRNKSIDISEEVMKLSLMNKKNKEKINNISNVLSSNNLLEIDENENYILEDRVEEICEELIKLREQLQFIDSEASSSTTMKKVIKQKSIVNLPSNNDAASRKVGLLVQMNNQLEQRINSISDLLNNHFSEERISNDSSNNLSIEEQINFIIKENYSLKSQVNSIEDVMSKVKGNDIFDKMNQIQVELKRSKERIRNISSLIPDEFNASTIESNLEDLIKSYQSNNTYLNNIDQIVPDEESDIINNVQNSPSSSLKSNKIFMRNKFNENIQSKVSKVVQQNQEMKALLDKVNKAFPSPLKDQKDVIERISSLIQQKENQFEILNSAEKILNAHLKRENNDNLNDNSFKSIPENISNLVNENETLKSTLDEINNSIPNKLSSNKNTNSKNQEYLADVNSMVQNYNQQKNRILQIDQLLHIKNEFIPKKRENEDDQIEDINSKSIEERITFLFNQLKASQDECKKIKKAIPSSSKDDDEISPIERLNLILENKEKMTVFASHLANSIPEEFREKTGQNMVISDNSNFLSIERMMSNFVSDYGKQKSLIDDVQRSILESKQKDSNDDIEQGMIGHIQAIYEENSKANEIIPAEFKTQNGLIQNLTKFVKTYNSIKSSFSSEENEDILTVVGSYVEKHQQMSEVLETVKSTISSSIERSNNESEDVTLDSNNLNETLQKLLNERQENNELLYRLAKLIPSQFSDSNIEKSLSAFNKAFLKESNKPSQISPDSSEPLTDQAQKLKSDKEYLYEILDAIQKEIPEEIKSENRKESQNDEEEEEENEEKSLLLIHKDVELLASKYQLLSSEVNQIIEKMPSDITSLHQSNIVDQFSMLVEKKEKLDRIENMLSKSEDEDVEQKIIQLLNNSQDSSMVETNKKVEFSIENNEEEEVTQKSEKVTVKHEEEEEVEKNHLSDDQDDIKLDEIANIINDYDDDENENQNEQKNESENEEPEVKIDHDDEGKFNQKENNVFEEEEEENQVEIQNNESDFHIETHNSENEDENLLDADNNNDEFNNQNLIESENNMEEDIDGNDFEITENDHKEEED</sequence>
<accession>A0ABR2HJY7</accession>
<reference evidence="3 4" key="1">
    <citation type="submission" date="2024-04" db="EMBL/GenBank/DDBJ databases">
        <title>Tritrichomonas musculus Genome.</title>
        <authorList>
            <person name="Alves-Ferreira E."/>
            <person name="Grigg M."/>
            <person name="Lorenzi H."/>
            <person name="Galac M."/>
        </authorList>
    </citation>
    <scope>NUCLEOTIDE SEQUENCE [LARGE SCALE GENOMIC DNA]</scope>
    <source>
        <strain evidence="3 4">EAF2021</strain>
    </source>
</reference>
<feature type="compositionally biased region" description="Acidic residues" evidence="2">
    <location>
        <begin position="3417"/>
        <end position="3426"/>
    </location>
</feature>
<feature type="region of interest" description="Disordered" evidence="2">
    <location>
        <begin position="2378"/>
        <end position="2403"/>
    </location>
</feature>
<evidence type="ECO:0000313" key="4">
    <source>
        <dbReference type="Proteomes" id="UP001470230"/>
    </source>
</evidence>
<feature type="compositionally biased region" description="Low complexity" evidence="2">
    <location>
        <begin position="1161"/>
        <end position="1192"/>
    </location>
</feature>
<gene>
    <name evidence="3" type="ORF">M9Y10_019240</name>
</gene>
<feature type="region of interest" description="Disordered" evidence="2">
    <location>
        <begin position="3406"/>
        <end position="3427"/>
    </location>
</feature>
<comment type="caution">
    <text evidence="3">The sequence shown here is derived from an EMBL/GenBank/DDBJ whole genome shotgun (WGS) entry which is preliminary data.</text>
</comment>
<feature type="region of interest" description="Disordered" evidence="2">
    <location>
        <begin position="1"/>
        <end position="29"/>
    </location>
</feature>
<feature type="compositionally biased region" description="Basic and acidic residues" evidence="2">
    <location>
        <begin position="3584"/>
        <end position="3609"/>
    </location>
</feature>
<feature type="compositionally biased region" description="Low complexity" evidence="2">
    <location>
        <begin position="1"/>
        <end position="12"/>
    </location>
</feature>
<name>A0ABR2HJY7_9EUKA</name>
<evidence type="ECO:0000313" key="3">
    <source>
        <dbReference type="EMBL" id="KAK8848184.1"/>
    </source>
</evidence>
<feature type="coiled-coil region" evidence="1">
    <location>
        <begin position="3305"/>
        <end position="3332"/>
    </location>
</feature>
<keyword evidence="1" id="KW-0175">Coiled coil</keyword>
<feature type="coiled-coil region" evidence="1">
    <location>
        <begin position="600"/>
        <end position="817"/>
    </location>
</feature>
<feature type="coiled-coil region" evidence="1">
    <location>
        <begin position="206"/>
        <end position="323"/>
    </location>
</feature>
<proteinExistence type="predicted"/>
<evidence type="ECO:0008006" key="5">
    <source>
        <dbReference type="Google" id="ProtNLM"/>
    </source>
</evidence>
<protein>
    <recommendedName>
        <fullName evidence="5">Viral A-type inclusion protein</fullName>
    </recommendedName>
</protein>
<dbReference type="Gene3D" id="1.10.287.1490">
    <property type="match status" value="1"/>
</dbReference>
<organism evidence="3 4">
    <name type="scientific">Tritrichomonas musculus</name>
    <dbReference type="NCBI Taxonomy" id="1915356"/>
    <lineage>
        <taxon>Eukaryota</taxon>
        <taxon>Metamonada</taxon>
        <taxon>Parabasalia</taxon>
        <taxon>Tritrichomonadida</taxon>
        <taxon>Tritrichomonadidae</taxon>
        <taxon>Tritrichomonas</taxon>
    </lineage>
</organism>
<feature type="region of interest" description="Disordered" evidence="2">
    <location>
        <begin position="1147"/>
        <end position="1192"/>
    </location>
</feature>
<evidence type="ECO:0000256" key="1">
    <source>
        <dbReference type="SAM" id="Coils"/>
    </source>
</evidence>
<feature type="region of interest" description="Disordered" evidence="2">
    <location>
        <begin position="3527"/>
        <end position="3690"/>
    </location>
</feature>
<feature type="compositionally biased region" description="Basic and acidic residues" evidence="2">
    <location>
        <begin position="3534"/>
        <end position="3567"/>
    </location>
</feature>
<feature type="compositionally biased region" description="Acidic residues" evidence="2">
    <location>
        <begin position="3642"/>
        <end position="3654"/>
    </location>
</feature>
<evidence type="ECO:0000256" key="2">
    <source>
        <dbReference type="SAM" id="MobiDB-lite"/>
    </source>
</evidence>
<feature type="coiled-coil region" evidence="1">
    <location>
        <begin position="481"/>
        <end position="543"/>
    </location>
</feature>
<feature type="compositionally biased region" description="Acidic residues" evidence="2">
    <location>
        <begin position="3614"/>
        <end position="3623"/>
    </location>
</feature>
<feature type="coiled-coil region" evidence="1">
    <location>
        <begin position="2193"/>
        <end position="2223"/>
    </location>
</feature>
<feature type="compositionally biased region" description="Acidic residues" evidence="2">
    <location>
        <begin position="3667"/>
        <end position="3681"/>
    </location>
</feature>